<name>A0A9X6VGV9_BACCE</name>
<evidence type="ECO:0000313" key="6">
    <source>
        <dbReference type="Proteomes" id="UP000219743"/>
    </source>
</evidence>
<keyword evidence="3" id="KW-0067">ATP-binding</keyword>
<dbReference type="InterPro" id="IPR027417">
    <property type="entry name" value="P-loop_NTPase"/>
</dbReference>
<proteinExistence type="predicted"/>
<evidence type="ECO:0000259" key="4">
    <source>
        <dbReference type="PROSITE" id="PS50893"/>
    </source>
</evidence>
<comment type="caution">
    <text evidence="5">The sequence shown here is derived from an EMBL/GenBank/DDBJ whole genome shotgun (WGS) entry which is preliminary data.</text>
</comment>
<dbReference type="CDD" id="cd03230">
    <property type="entry name" value="ABC_DR_subfamily_A"/>
    <property type="match status" value="1"/>
</dbReference>
<dbReference type="Pfam" id="PF00005">
    <property type="entry name" value="ABC_tran"/>
    <property type="match status" value="1"/>
</dbReference>
<dbReference type="RefSeq" id="WP_098276034.1">
    <property type="nucleotide sequence ID" value="NZ_NTRC01000022.1"/>
</dbReference>
<dbReference type="GO" id="GO:0016887">
    <property type="term" value="F:ATP hydrolysis activity"/>
    <property type="evidence" value="ECO:0007669"/>
    <property type="project" value="InterPro"/>
</dbReference>
<keyword evidence="2" id="KW-0547">Nucleotide-binding</keyword>
<dbReference type="InterPro" id="IPR017871">
    <property type="entry name" value="ABC_transporter-like_CS"/>
</dbReference>
<dbReference type="InterPro" id="IPR051782">
    <property type="entry name" value="ABC_Transporter_VariousFunc"/>
</dbReference>
<dbReference type="AlphaFoldDB" id="A0A9X6VGV9"/>
<accession>A0A9X6VGV9</accession>
<dbReference type="Gene3D" id="3.40.50.300">
    <property type="entry name" value="P-loop containing nucleotide triphosphate hydrolases"/>
    <property type="match status" value="1"/>
</dbReference>
<dbReference type="PROSITE" id="PS50893">
    <property type="entry name" value="ABC_TRANSPORTER_2"/>
    <property type="match status" value="1"/>
</dbReference>
<dbReference type="SMART" id="SM00382">
    <property type="entry name" value="AAA"/>
    <property type="match status" value="1"/>
</dbReference>
<feature type="domain" description="ABC transporter" evidence="4">
    <location>
        <begin position="2"/>
        <end position="232"/>
    </location>
</feature>
<dbReference type="PANTHER" id="PTHR42939:SF1">
    <property type="entry name" value="ABC TRANSPORTER ATP-BINDING PROTEIN ALBC-RELATED"/>
    <property type="match status" value="1"/>
</dbReference>
<evidence type="ECO:0000256" key="2">
    <source>
        <dbReference type="ARBA" id="ARBA00022741"/>
    </source>
</evidence>
<dbReference type="Proteomes" id="UP000219743">
    <property type="component" value="Unassembled WGS sequence"/>
</dbReference>
<dbReference type="PANTHER" id="PTHR42939">
    <property type="entry name" value="ABC TRANSPORTER ATP-BINDING PROTEIN ALBC-RELATED"/>
    <property type="match status" value="1"/>
</dbReference>
<dbReference type="InterPro" id="IPR003593">
    <property type="entry name" value="AAA+_ATPase"/>
</dbReference>
<dbReference type="GO" id="GO:0005524">
    <property type="term" value="F:ATP binding"/>
    <property type="evidence" value="ECO:0007669"/>
    <property type="project" value="UniProtKB-KW"/>
</dbReference>
<sequence>MLEIKNLSKTYDDIKVIDDLSFFANKGEILGLLGPNGAGKTTTLEILVGLTKANHGEITLDNISLFKNTEEIKEKIGFVSEDIPLYEHLTGEEYLLFICRMRNIKSSDSKILIADYAKQFDLVDKMNSFISSYSKGMKQKLSIISALIHSPTILILDEPLTGVDPISSRIIKNYLKEYAQKGNIVIFSSHILEMVEKLCDKIILINKGKIVYFNYLNDLLTNKNINNIEELFNK</sequence>
<reference evidence="5 6" key="1">
    <citation type="submission" date="2017-09" db="EMBL/GenBank/DDBJ databases">
        <title>Large-scale bioinformatics analysis of Bacillus genomes uncovers conserved roles of natural products in bacterial physiology.</title>
        <authorList>
            <consortium name="Agbiome Team Llc"/>
            <person name="Bleich R.M."/>
            <person name="Kirk G.J."/>
            <person name="Santa Maria K.C."/>
            <person name="Allen S.E."/>
            <person name="Farag S."/>
            <person name="Shank E.A."/>
            <person name="Bowers A."/>
        </authorList>
    </citation>
    <scope>NUCLEOTIDE SEQUENCE [LARGE SCALE GENOMIC DNA]</scope>
    <source>
        <strain evidence="5 6">AFS024404</strain>
    </source>
</reference>
<evidence type="ECO:0000313" key="5">
    <source>
        <dbReference type="EMBL" id="PFD18175.1"/>
    </source>
</evidence>
<evidence type="ECO:0000256" key="3">
    <source>
        <dbReference type="ARBA" id="ARBA00022840"/>
    </source>
</evidence>
<evidence type="ECO:0000256" key="1">
    <source>
        <dbReference type="ARBA" id="ARBA00022448"/>
    </source>
</evidence>
<protein>
    <submittedName>
        <fullName evidence="5">ABC transporter</fullName>
    </submittedName>
</protein>
<gene>
    <name evidence="5" type="ORF">CN263_24195</name>
</gene>
<keyword evidence="1" id="KW-0813">Transport</keyword>
<dbReference type="InterPro" id="IPR003439">
    <property type="entry name" value="ABC_transporter-like_ATP-bd"/>
</dbReference>
<dbReference type="EMBL" id="NTRC01000022">
    <property type="protein sequence ID" value="PFD18175.1"/>
    <property type="molecule type" value="Genomic_DNA"/>
</dbReference>
<dbReference type="SUPFAM" id="SSF52540">
    <property type="entry name" value="P-loop containing nucleoside triphosphate hydrolases"/>
    <property type="match status" value="1"/>
</dbReference>
<dbReference type="PROSITE" id="PS00211">
    <property type="entry name" value="ABC_TRANSPORTER_1"/>
    <property type="match status" value="1"/>
</dbReference>
<organism evidence="5 6">
    <name type="scientific">Bacillus cereus</name>
    <dbReference type="NCBI Taxonomy" id="1396"/>
    <lineage>
        <taxon>Bacteria</taxon>
        <taxon>Bacillati</taxon>
        <taxon>Bacillota</taxon>
        <taxon>Bacilli</taxon>
        <taxon>Bacillales</taxon>
        <taxon>Bacillaceae</taxon>
        <taxon>Bacillus</taxon>
        <taxon>Bacillus cereus group</taxon>
    </lineage>
</organism>